<dbReference type="PRINTS" id="PR00173">
    <property type="entry name" value="EDTRNSPORT"/>
</dbReference>
<dbReference type="Pfam" id="PF13726">
    <property type="entry name" value="Na_H_antiport_2"/>
    <property type="match status" value="1"/>
</dbReference>
<dbReference type="AlphaFoldDB" id="W1NCL9"/>
<dbReference type="Pfam" id="PF03553">
    <property type="entry name" value="Na_H_antiporter"/>
    <property type="match status" value="1"/>
</dbReference>
<feature type="transmembrane region" description="Helical" evidence="6">
    <location>
        <begin position="326"/>
        <end position="347"/>
    </location>
</feature>
<dbReference type="GO" id="GO:0005886">
    <property type="term" value="C:plasma membrane"/>
    <property type="evidence" value="ECO:0007669"/>
    <property type="project" value="UniProtKB-SubCell"/>
</dbReference>
<feature type="domain" description="Putative Na+/H+ antiporter N-terminal" evidence="8">
    <location>
        <begin position="25"/>
        <end position="111"/>
    </location>
</feature>
<feature type="domain" description="Na+/H+ antiporter NhaC-like C-terminal" evidence="7">
    <location>
        <begin position="174"/>
        <end position="468"/>
    </location>
</feature>
<evidence type="ECO:0000256" key="2">
    <source>
        <dbReference type="ARBA" id="ARBA00022475"/>
    </source>
</evidence>
<protein>
    <submittedName>
        <fullName evidence="9">Sodium:proton antiporter</fullName>
    </submittedName>
</protein>
<feature type="transmembrane region" description="Helical" evidence="6">
    <location>
        <begin position="26"/>
        <end position="59"/>
    </location>
</feature>
<keyword evidence="5 6" id="KW-0472">Membrane</keyword>
<dbReference type="EMBL" id="AVBC01000011">
    <property type="protein sequence ID" value="ERL53228.1"/>
    <property type="molecule type" value="Genomic_DNA"/>
</dbReference>
<reference evidence="9 10" key="1">
    <citation type="submission" date="2013-08" db="EMBL/GenBank/DDBJ databases">
        <title>draft genome of Halomonas huanghegensis, strain BJGMM-B45T.</title>
        <authorList>
            <person name="Miao C."/>
            <person name="Wan Y."/>
            <person name="Jin W."/>
        </authorList>
    </citation>
    <scope>NUCLEOTIDE SEQUENCE [LARGE SCALE GENOMIC DNA]</scope>
    <source>
        <strain evidence="9 10">BJGMM-B45</strain>
    </source>
</reference>
<sequence>MQTGWLIALAACRLPAQVKVGHSMNAVIIAVLVMVGLSLARVSVVLALVVGALVGGLVGGLSIEDTLAAFNDGVGNGAKVALAYATLGAFAVAISRSGLPDLLANRLIRMLGMGTSASRQATVKYLLLGSVLLVAISSQNLIPVHIAFIPILIPPLLKVMNQLRMDRRAVACALTFGLTAPYMLLPVGFGAIFLNDILLANINNAGAALGLEIDRSMVPVAMGVPVAGMFLGLLVAVFISYRRPRDYEMAELAEGHAHGESSDSTPSQPHTLGLVMSVVAIIAALAIQLYTGSMILGGLVGFSLLSVGGIFKWREADDLFTSGMRMMALIGFIMISASGFAAVMEATGDVTSLVTTSVDVIGDNRGLAALLMLLVGLFITLGIGSSFSTIPIIAALFVPMAIEFGFSPLATVALVGTAAALGDAGSPASDSTLGPTSGLNVDRQHDHIWDSVVPTFLHYNIPLIAFGWAAAMAL</sequence>
<evidence type="ECO:0000256" key="6">
    <source>
        <dbReference type="SAM" id="Phobius"/>
    </source>
</evidence>
<dbReference type="Proteomes" id="UP000019113">
    <property type="component" value="Unassembled WGS sequence"/>
</dbReference>
<comment type="subcellular location">
    <subcellularLocation>
        <location evidence="1">Cell membrane</location>
        <topology evidence="1">Multi-pass membrane protein</topology>
    </subcellularLocation>
</comment>
<gene>
    <name evidence="9" type="ORF">BJB45_18310</name>
</gene>
<dbReference type="InterPro" id="IPR018461">
    <property type="entry name" value="Na/H_Antiport_NhaC-like_C"/>
</dbReference>
<feature type="transmembrane region" description="Helical" evidence="6">
    <location>
        <begin position="271"/>
        <end position="289"/>
    </location>
</feature>
<proteinExistence type="predicted"/>
<dbReference type="PANTHER" id="PTHR37821">
    <property type="entry name" value="AMINO ACID TRANSPORTER YUIF-RELATED"/>
    <property type="match status" value="1"/>
</dbReference>
<keyword evidence="3 6" id="KW-0812">Transmembrane</keyword>
<evidence type="ECO:0000259" key="7">
    <source>
        <dbReference type="Pfam" id="PF03553"/>
    </source>
</evidence>
<dbReference type="InterPro" id="IPR032813">
    <property type="entry name" value="Na_H_antiport_N"/>
</dbReference>
<feature type="transmembrane region" description="Helical" evidence="6">
    <location>
        <begin position="80"/>
        <end position="99"/>
    </location>
</feature>
<evidence type="ECO:0000256" key="1">
    <source>
        <dbReference type="ARBA" id="ARBA00004651"/>
    </source>
</evidence>
<dbReference type="PATRIC" id="fig|1178482.3.peg.265"/>
<keyword evidence="4 6" id="KW-1133">Transmembrane helix</keyword>
<feature type="transmembrane region" description="Helical" evidence="6">
    <location>
        <begin position="220"/>
        <end position="241"/>
    </location>
</feature>
<feature type="transmembrane region" description="Helical" evidence="6">
    <location>
        <begin position="169"/>
        <end position="194"/>
    </location>
</feature>
<feature type="transmembrane region" description="Helical" evidence="6">
    <location>
        <begin position="295"/>
        <end position="314"/>
    </location>
</feature>
<keyword evidence="2" id="KW-1003">Cell membrane</keyword>
<dbReference type="InterPro" id="IPR052576">
    <property type="entry name" value="AA_Transporter-Related"/>
</dbReference>
<keyword evidence="10" id="KW-1185">Reference proteome</keyword>
<evidence type="ECO:0000256" key="5">
    <source>
        <dbReference type="ARBA" id="ARBA00023136"/>
    </source>
</evidence>
<accession>W1NCL9</accession>
<name>W1NCL9_9GAMM</name>
<evidence type="ECO:0000259" key="8">
    <source>
        <dbReference type="Pfam" id="PF13726"/>
    </source>
</evidence>
<organism evidence="9 10">
    <name type="scientific">Halomonas huangheensis</name>
    <dbReference type="NCBI Taxonomy" id="1178482"/>
    <lineage>
        <taxon>Bacteria</taxon>
        <taxon>Pseudomonadati</taxon>
        <taxon>Pseudomonadota</taxon>
        <taxon>Gammaproteobacteria</taxon>
        <taxon>Oceanospirillales</taxon>
        <taxon>Halomonadaceae</taxon>
        <taxon>Halomonas</taxon>
    </lineage>
</organism>
<feature type="transmembrane region" description="Helical" evidence="6">
    <location>
        <begin position="125"/>
        <end position="157"/>
    </location>
</feature>
<comment type="caution">
    <text evidence="9">The sequence shown here is derived from an EMBL/GenBank/DDBJ whole genome shotgun (WGS) entry which is preliminary data.</text>
</comment>
<evidence type="ECO:0000256" key="3">
    <source>
        <dbReference type="ARBA" id="ARBA00022692"/>
    </source>
</evidence>
<dbReference type="PANTHER" id="PTHR37821:SF1">
    <property type="entry name" value="AMINO ACID TRANSPORTER YUIF-RELATED"/>
    <property type="match status" value="1"/>
</dbReference>
<evidence type="ECO:0000313" key="9">
    <source>
        <dbReference type="EMBL" id="ERL53228.1"/>
    </source>
</evidence>
<feature type="transmembrane region" description="Helical" evidence="6">
    <location>
        <begin position="367"/>
        <end position="398"/>
    </location>
</feature>
<dbReference type="eggNOG" id="COG2056">
    <property type="taxonomic scope" value="Bacteria"/>
</dbReference>
<evidence type="ECO:0000313" key="10">
    <source>
        <dbReference type="Proteomes" id="UP000019113"/>
    </source>
</evidence>
<evidence type="ECO:0000256" key="4">
    <source>
        <dbReference type="ARBA" id="ARBA00022989"/>
    </source>
</evidence>
<dbReference type="STRING" id="1178482.AR456_11615"/>